<dbReference type="RefSeq" id="WP_184430860.1">
    <property type="nucleotide sequence ID" value="NZ_JACIGI010000001.1"/>
</dbReference>
<organism evidence="3 4">
    <name type="scientific">Roseospira goensis</name>
    <dbReference type="NCBI Taxonomy" id="391922"/>
    <lineage>
        <taxon>Bacteria</taxon>
        <taxon>Pseudomonadati</taxon>
        <taxon>Pseudomonadota</taxon>
        <taxon>Alphaproteobacteria</taxon>
        <taxon>Rhodospirillales</taxon>
        <taxon>Rhodospirillaceae</taxon>
        <taxon>Roseospira</taxon>
    </lineage>
</organism>
<dbReference type="Proteomes" id="UP000555728">
    <property type="component" value="Unassembled WGS sequence"/>
</dbReference>
<feature type="transmembrane region" description="Helical" evidence="2">
    <location>
        <begin position="6"/>
        <end position="25"/>
    </location>
</feature>
<feature type="compositionally biased region" description="Low complexity" evidence="1">
    <location>
        <begin position="58"/>
        <end position="70"/>
    </location>
</feature>
<dbReference type="AlphaFoldDB" id="A0A7W6WJ65"/>
<accession>A0A7W6WJ65</accession>
<gene>
    <name evidence="3" type="ORF">GGD88_000090</name>
</gene>
<evidence type="ECO:0000313" key="3">
    <source>
        <dbReference type="EMBL" id="MBB4284384.1"/>
    </source>
</evidence>
<keyword evidence="2" id="KW-0472">Membrane</keyword>
<evidence type="ECO:0000256" key="2">
    <source>
        <dbReference type="SAM" id="Phobius"/>
    </source>
</evidence>
<dbReference type="EMBL" id="JACIGI010000001">
    <property type="protein sequence ID" value="MBB4284384.1"/>
    <property type="molecule type" value="Genomic_DNA"/>
</dbReference>
<keyword evidence="2" id="KW-0812">Transmembrane</keyword>
<evidence type="ECO:0000313" key="4">
    <source>
        <dbReference type="Proteomes" id="UP000555728"/>
    </source>
</evidence>
<sequence>MSEAAAIVFIEVFMWAGGAFFLLWLDRRNLNKAKAETARRKALEAQARAAPSPALVPTGATAAGSEGEAAVRPTAPATPGR</sequence>
<comment type="caution">
    <text evidence="3">The sequence shown here is derived from an EMBL/GenBank/DDBJ whole genome shotgun (WGS) entry which is preliminary data.</text>
</comment>
<protein>
    <submittedName>
        <fullName evidence="3">Uncharacterized protein</fullName>
    </submittedName>
</protein>
<keyword evidence="2" id="KW-1133">Transmembrane helix</keyword>
<reference evidence="3 4" key="1">
    <citation type="submission" date="2020-08" db="EMBL/GenBank/DDBJ databases">
        <title>Genome sequencing of Purple Non-Sulfur Bacteria from various extreme environments.</title>
        <authorList>
            <person name="Mayer M."/>
        </authorList>
    </citation>
    <scope>NUCLEOTIDE SEQUENCE [LARGE SCALE GENOMIC DNA]</scope>
    <source>
        <strain evidence="3 4">JA135</strain>
    </source>
</reference>
<evidence type="ECO:0000256" key="1">
    <source>
        <dbReference type="SAM" id="MobiDB-lite"/>
    </source>
</evidence>
<keyword evidence="4" id="KW-1185">Reference proteome</keyword>
<name>A0A7W6WJ65_9PROT</name>
<feature type="region of interest" description="Disordered" evidence="1">
    <location>
        <begin position="44"/>
        <end position="81"/>
    </location>
</feature>
<proteinExistence type="predicted"/>